<protein>
    <submittedName>
        <fullName evidence="1">Uncharacterized protein</fullName>
    </submittedName>
</protein>
<evidence type="ECO:0000313" key="1">
    <source>
        <dbReference type="EMBL" id="RYC77443.1"/>
    </source>
</evidence>
<proteinExistence type="predicted"/>
<organism evidence="1 2">
    <name type="scientific">Fusarium oxysporum f. sp. narcissi</name>
    <dbReference type="NCBI Taxonomy" id="451672"/>
    <lineage>
        <taxon>Eukaryota</taxon>
        <taxon>Fungi</taxon>
        <taxon>Dikarya</taxon>
        <taxon>Ascomycota</taxon>
        <taxon>Pezizomycotina</taxon>
        <taxon>Sordariomycetes</taxon>
        <taxon>Hypocreomycetidae</taxon>
        <taxon>Hypocreales</taxon>
        <taxon>Nectriaceae</taxon>
        <taxon>Fusarium</taxon>
        <taxon>Fusarium oxysporum species complex</taxon>
    </lineage>
</organism>
<dbReference type="Proteomes" id="UP000290540">
    <property type="component" value="Unassembled WGS sequence"/>
</dbReference>
<dbReference type="AlphaFoldDB" id="A0A4Q2UZ64"/>
<gene>
    <name evidence="1" type="ORF">BFJ63_vAg19683</name>
</gene>
<evidence type="ECO:0000313" key="2">
    <source>
        <dbReference type="Proteomes" id="UP000290540"/>
    </source>
</evidence>
<comment type="caution">
    <text evidence="1">The sequence shown here is derived from an EMBL/GenBank/DDBJ whole genome shotgun (WGS) entry which is preliminary data.</text>
</comment>
<accession>A0A4Q2UZ64</accession>
<dbReference type="EMBL" id="MQTW01002267">
    <property type="protein sequence ID" value="RYC77443.1"/>
    <property type="molecule type" value="Genomic_DNA"/>
</dbReference>
<name>A0A4Q2UZ64_FUSOX</name>
<sequence>MAVARPRRILSDVSDNVPPLRDEERPVYEEWLQCIAFLTPGKDQDVWVTIVQNWEQFLRAKKTKITGSGASRRYIQDPAAKKPETIKLAFWERVDGLEALSERWPVKARRTINQPPC</sequence>
<reference evidence="1 2" key="1">
    <citation type="submission" date="2016-12" db="EMBL/GenBank/DDBJ databases">
        <title>Draft genome sequence of Fusarium oxysporum causing rot on Narcissus.</title>
        <authorList>
            <person name="Armitage A.D."/>
            <person name="Taylor A."/>
            <person name="Clarkson J.P."/>
            <person name="Harrison R.J."/>
            <person name="Jackson A.C."/>
        </authorList>
    </citation>
    <scope>NUCLEOTIDE SEQUENCE [LARGE SCALE GENOMIC DNA]</scope>
    <source>
        <strain evidence="1 2">N139</strain>
    </source>
</reference>